<protein>
    <submittedName>
        <fullName evidence="1">Uncharacterized protein</fullName>
    </submittedName>
</protein>
<dbReference type="EMBL" id="JH794707">
    <property type="protein sequence ID" value="ELQ59762.1"/>
    <property type="molecule type" value="Genomic_DNA"/>
</dbReference>
<proteinExistence type="predicted"/>
<organism>
    <name type="scientific">Pyricularia oryzae (strain P131)</name>
    <name type="common">Rice blast fungus</name>
    <name type="synonym">Magnaporthe oryzae</name>
    <dbReference type="NCBI Taxonomy" id="1143193"/>
    <lineage>
        <taxon>Eukaryota</taxon>
        <taxon>Fungi</taxon>
        <taxon>Dikarya</taxon>
        <taxon>Ascomycota</taxon>
        <taxon>Pezizomycotina</taxon>
        <taxon>Sordariomycetes</taxon>
        <taxon>Sordariomycetidae</taxon>
        <taxon>Magnaporthales</taxon>
        <taxon>Pyriculariaceae</taxon>
        <taxon>Pyricularia</taxon>
    </lineage>
</organism>
<gene>
    <name evidence="1" type="ORF">OOW_P131scaffold01336g25</name>
</gene>
<reference evidence="1" key="1">
    <citation type="journal article" date="2012" name="PLoS Genet.">
        <title>Comparative analysis of the genomes of two field isolates of the rice blast fungus Magnaporthe oryzae.</title>
        <authorList>
            <person name="Xue M."/>
            <person name="Yang J."/>
            <person name="Li Z."/>
            <person name="Hu S."/>
            <person name="Yao N."/>
            <person name="Dean R.A."/>
            <person name="Zhao W."/>
            <person name="Shen M."/>
            <person name="Zhang H."/>
            <person name="Li C."/>
            <person name="Liu L."/>
            <person name="Cao L."/>
            <person name="Xu X."/>
            <person name="Xing Y."/>
            <person name="Hsiang T."/>
            <person name="Zhang Z."/>
            <person name="Xu J.R."/>
            <person name="Peng Y.L."/>
        </authorList>
    </citation>
    <scope>NUCLEOTIDE SEQUENCE [LARGE SCALE GENOMIC DNA]</scope>
    <source>
        <strain evidence="1">P131</strain>
    </source>
</reference>
<evidence type="ECO:0000313" key="1">
    <source>
        <dbReference type="EMBL" id="ELQ59762.1"/>
    </source>
</evidence>
<sequence length="55" mass="5852">MVAILNLITATVPHRAGLKRLNASTFTPTLVRCHPISRKTLVPHPAGSAVLPNQA</sequence>
<dbReference type="AlphaFoldDB" id="L7IUY2"/>
<accession>L7IUY2</accession>
<name>L7IUY2_PYRO1</name>